<dbReference type="InterPro" id="IPR002729">
    <property type="entry name" value="CRISPR-assoc_Cas1"/>
</dbReference>
<evidence type="ECO:0000256" key="3">
    <source>
        <dbReference type="ARBA" id="ARBA00022759"/>
    </source>
</evidence>
<dbReference type="InterPro" id="IPR019855">
    <property type="entry name" value="CRISPR-assoc_Cas1_NMENI"/>
</dbReference>
<dbReference type="EMBL" id="CP060244">
    <property type="protein sequence ID" value="QNT78609.1"/>
    <property type="molecule type" value="Genomic_DNA"/>
</dbReference>
<dbReference type="HAMAP" id="MF_01470">
    <property type="entry name" value="Cas1"/>
    <property type="match status" value="1"/>
</dbReference>
<feature type="binding site" evidence="10">
    <location>
        <position position="146"/>
    </location>
    <ligand>
        <name>Mn(2+)</name>
        <dbReference type="ChEBI" id="CHEBI:29035"/>
    </ligand>
</feature>
<dbReference type="PANTHER" id="PTHR34353">
    <property type="entry name" value="CRISPR-ASSOCIATED ENDONUCLEASE CAS1 1"/>
    <property type="match status" value="1"/>
</dbReference>
<dbReference type="AlphaFoldDB" id="A0A7H1NS49"/>
<dbReference type="EC" id="3.1.-.-" evidence="10"/>
<comment type="function">
    <text evidence="10">CRISPR (clustered regularly interspaced short palindromic repeat), is an adaptive immune system that provides protection against mobile genetic elements (viruses, transposable elements and conjugative plasmids). CRISPR clusters contain spacers, sequences complementary to antecedent mobile elements, and target invading nucleic acids. CRISPR clusters are transcribed and processed into CRISPR RNA (crRNA). Acts as a dsDNA endonuclease. Involved in the integration of spacer DNA into the CRISPR cassette.</text>
</comment>
<comment type="cofactor">
    <cofactor evidence="10">
        <name>Mg(2+)</name>
        <dbReference type="ChEBI" id="CHEBI:18420"/>
    </cofactor>
    <cofactor evidence="10">
        <name>Mn(2+)</name>
        <dbReference type="ChEBI" id="CHEBI:29035"/>
    </cofactor>
</comment>
<keyword evidence="12" id="KW-1185">Reference proteome</keyword>
<comment type="subunit">
    <text evidence="9 10">Homodimer, forms a heterotetramer with a Cas2 homodimer.</text>
</comment>
<dbReference type="GO" id="GO:0046872">
    <property type="term" value="F:metal ion binding"/>
    <property type="evidence" value="ECO:0007669"/>
    <property type="project" value="UniProtKB-UniRule"/>
</dbReference>
<keyword evidence="5 10" id="KW-0460">Magnesium</keyword>
<dbReference type="Gene3D" id="1.20.120.920">
    <property type="entry name" value="CRISPR-associated endonuclease Cas1, C-terminal domain"/>
    <property type="match status" value="1"/>
</dbReference>
<evidence type="ECO:0000256" key="1">
    <source>
        <dbReference type="ARBA" id="ARBA00022722"/>
    </source>
</evidence>
<dbReference type="RefSeq" id="WP_203412860.1">
    <property type="nucleotide sequence ID" value="NZ_CP060244.1"/>
</dbReference>
<evidence type="ECO:0000313" key="12">
    <source>
        <dbReference type="Proteomes" id="UP000516349"/>
    </source>
</evidence>
<dbReference type="Proteomes" id="UP000516349">
    <property type="component" value="Chromosome"/>
</dbReference>
<keyword evidence="1 10" id="KW-0540">Nuclease</keyword>
<evidence type="ECO:0000256" key="9">
    <source>
        <dbReference type="ARBA" id="ARBA00038592"/>
    </source>
</evidence>
<dbReference type="GO" id="GO:0051607">
    <property type="term" value="P:defense response to virus"/>
    <property type="evidence" value="ECO:0007669"/>
    <property type="project" value="UniProtKB-UniRule"/>
</dbReference>
<keyword evidence="4 10" id="KW-0378">Hydrolase</keyword>
<evidence type="ECO:0000313" key="11">
    <source>
        <dbReference type="EMBL" id="QNT78609.1"/>
    </source>
</evidence>
<comment type="similarity">
    <text evidence="10">Belongs to the CRISPR-associated endonuclease Cas1 family.</text>
</comment>
<proteinExistence type="inferred from homology"/>
<evidence type="ECO:0000256" key="4">
    <source>
        <dbReference type="ARBA" id="ARBA00022801"/>
    </source>
</evidence>
<name>A0A7H1NS49_9PROT</name>
<dbReference type="NCBIfam" id="TIGR03639">
    <property type="entry name" value="cas1_NMENI"/>
    <property type="match status" value="1"/>
</dbReference>
<accession>A0A7H1NS49</accession>
<evidence type="ECO:0000256" key="7">
    <source>
        <dbReference type="ARBA" id="ARBA00023125"/>
    </source>
</evidence>
<dbReference type="GO" id="GO:0043571">
    <property type="term" value="P:maintenance of CRISPR repeat elements"/>
    <property type="evidence" value="ECO:0007669"/>
    <property type="project" value="UniProtKB-UniRule"/>
</dbReference>
<evidence type="ECO:0000256" key="8">
    <source>
        <dbReference type="ARBA" id="ARBA00023211"/>
    </source>
</evidence>
<sequence>MAWQNLHISQPARISLKHNQLCIDQEHEQTTLPLEDLCCIILDTPQITLTGAVLSALAGAGIVVIQSNKKHHPTMICLPFHSHYKQAEIAHLQIKCSAALKKRLWQQIVQFKIDNQNRHLACIASPLATLSRMTKMIRSGDPNNLEAQAARIYWSALFKNYRRHDENDIRNAMLNYGYAIIRAALSRSIVAAGLLPALGLHHASISNGFNLSDDLIEPLRPVVDSCVFTIVKNANHTELTLEIRRLLVGVMQYSVKMGENIMGLLPAIEKMVFSLVQAISDNDPKKLELPVFMPYEIVPDEI</sequence>
<dbReference type="GO" id="GO:0016787">
    <property type="term" value="F:hydrolase activity"/>
    <property type="evidence" value="ECO:0007669"/>
    <property type="project" value="UniProtKB-KW"/>
</dbReference>
<dbReference type="KEGG" id="ebla:JGUZn3_13840"/>
<dbReference type="Pfam" id="PF01867">
    <property type="entry name" value="Cas_Cas1"/>
    <property type="match status" value="1"/>
</dbReference>
<organism evidence="11 12">
    <name type="scientific">Entomobacter blattae</name>
    <dbReference type="NCBI Taxonomy" id="2762277"/>
    <lineage>
        <taxon>Bacteria</taxon>
        <taxon>Pseudomonadati</taxon>
        <taxon>Pseudomonadota</taxon>
        <taxon>Alphaproteobacteria</taxon>
        <taxon>Acetobacterales</taxon>
        <taxon>Acetobacteraceae</taxon>
        <taxon>Entomobacter</taxon>
    </lineage>
</organism>
<dbReference type="InterPro" id="IPR050646">
    <property type="entry name" value="Cas1"/>
</dbReference>
<reference evidence="11 12" key="1">
    <citation type="submission" date="2020-08" db="EMBL/GenBank/DDBJ databases">
        <title>Complete genome sequence of Entomobacter blattae G55GP.</title>
        <authorList>
            <person name="Poehlein A."/>
            <person name="Guzman J."/>
            <person name="Daniel R."/>
            <person name="Vilcinskas A."/>
        </authorList>
    </citation>
    <scope>NUCLEOTIDE SEQUENCE [LARGE SCALE GENOMIC DNA]</scope>
    <source>
        <strain evidence="11 12">G55GP</strain>
    </source>
</reference>
<keyword evidence="3 10" id="KW-0255">Endonuclease</keyword>
<dbReference type="GO" id="GO:0004520">
    <property type="term" value="F:DNA endonuclease activity"/>
    <property type="evidence" value="ECO:0007669"/>
    <property type="project" value="InterPro"/>
</dbReference>
<keyword evidence="2 10" id="KW-0479">Metal-binding</keyword>
<dbReference type="InterPro" id="IPR042206">
    <property type="entry name" value="CRISPR-assoc_Cas1_C"/>
</dbReference>
<dbReference type="PANTHER" id="PTHR34353:SF2">
    <property type="entry name" value="CRISPR-ASSOCIATED ENDONUCLEASE CAS1 1"/>
    <property type="match status" value="1"/>
</dbReference>
<evidence type="ECO:0000256" key="5">
    <source>
        <dbReference type="ARBA" id="ARBA00022842"/>
    </source>
</evidence>
<dbReference type="NCBIfam" id="TIGR00287">
    <property type="entry name" value="cas1"/>
    <property type="match status" value="1"/>
</dbReference>
<feature type="binding site" evidence="10">
    <location>
        <position position="202"/>
    </location>
    <ligand>
        <name>Mn(2+)</name>
        <dbReference type="ChEBI" id="CHEBI:29035"/>
    </ligand>
</feature>
<dbReference type="GO" id="GO:0003677">
    <property type="term" value="F:DNA binding"/>
    <property type="evidence" value="ECO:0007669"/>
    <property type="project" value="UniProtKB-KW"/>
</dbReference>
<protein>
    <recommendedName>
        <fullName evidence="10">CRISPR-associated endonuclease Cas1</fullName>
        <ecNumber evidence="10">3.1.-.-</ecNumber>
    </recommendedName>
</protein>
<evidence type="ECO:0000256" key="2">
    <source>
        <dbReference type="ARBA" id="ARBA00022723"/>
    </source>
</evidence>
<gene>
    <name evidence="10 11" type="primary">cas1</name>
    <name evidence="11" type="ORF">JGUZn3_13840</name>
</gene>
<feature type="binding site" evidence="10">
    <location>
        <position position="217"/>
    </location>
    <ligand>
        <name>Mn(2+)</name>
        <dbReference type="ChEBI" id="CHEBI:29035"/>
    </ligand>
</feature>
<keyword evidence="8 10" id="KW-0464">Manganese</keyword>
<evidence type="ECO:0000256" key="10">
    <source>
        <dbReference type="HAMAP-Rule" id="MF_01470"/>
    </source>
</evidence>
<evidence type="ECO:0000256" key="6">
    <source>
        <dbReference type="ARBA" id="ARBA00023118"/>
    </source>
</evidence>
<keyword evidence="7 10" id="KW-0238">DNA-binding</keyword>
<keyword evidence="6 10" id="KW-0051">Antiviral defense</keyword>